<dbReference type="SUPFAM" id="SSF52172">
    <property type="entry name" value="CheY-like"/>
    <property type="match status" value="1"/>
</dbReference>
<dbReference type="RefSeq" id="WP_013536335.1">
    <property type="nucleotide sequence ID" value="NC_014924.1"/>
</dbReference>
<proteinExistence type="predicted"/>
<feature type="modified residue" description="4-aspartylphosphate" evidence="2">
    <location>
        <position position="62"/>
    </location>
</feature>
<dbReference type="InterPro" id="IPR001789">
    <property type="entry name" value="Sig_transdc_resp-reg_receiver"/>
</dbReference>
<dbReference type="AlphaFoldDB" id="E6WW18"/>
<keyword evidence="5" id="KW-1185">Reference proteome</keyword>
<dbReference type="GO" id="GO:0000160">
    <property type="term" value="P:phosphorelay signal transduction system"/>
    <property type="evidence" value="ECO:0007669"/>
    <property type="project" value="InterPro"/>
</dbReference>
<accession>E6WW18</accession>
<dbReference type="InterPro" id="IPR050595">
    <property type="entry name" value="Bact_response_regulator"/>
</dbReference>
<dbReference type="SMART" id="SM00448">
    <property type="entry name" value="REC"/>
    <property type="match status" value="1"/>
</dbReference>
<feature type="domain" description="Response regulatory" evidence="3">
    <location>
        <begin position="12"/>
        <end position="121"/>
    </location>
</feature>
<evidence type="ECO:0000256" key="2">
    <source>
        <dbReference type="PROSITE-ProRule" id="PRU00169"/>
    </source>
</evidence>
<evidence type="ECO:0000256" key="1">
    <source>
        <dbReference type="ARBA" id="ARBA00022553"/>
    </source>
</evidence>
<evidence type="ECO:0000313" key="4">
    <source>
        <dbReference type="EMBL" id="ADV28509.1"/>
    </source>
</evidence>
<evidence type="ECO:0000313" key="5">
    <source>
        <dbReference type="Proteomes" id="UP000008632"/>
    </source>
</evidence>
<organism evidence="4 5">
    <name type="scientific">Pseudoxanthomonas suwonensis (strain 11-1)</name>
    <dbReference type="NCBI Taxonomy" id="743721"/>
    <lineage>
        <taxon>Bacteria</taxon>
        <taxon>Pseudomonadati</taxon>
        <taxon>Pseudomonadota</taxon>
        <taxon>Gammaproteobacteria</taxon>
        <taxon>Lysobacterales</taxon>
        <taxon>Lysobacteraceae</taxon>
        <taxon>Pseudoxanthomonas</taxon>
    </lineage>
</organism>
<dbReference type="Pfam" id="PF00072">
    <property type="entry name" value="Response_reg"/>
    <property type="match status" value="1"/>
</dbReference>
<evidence type="ECO:0000259" key="3">
    <source>
        <dbReference type="PROSITE" id="PS50110"/>
    </source>
</evidence>
<sequence length="133" mass="14114">MASVAPPSQPRIALVVDDEPGVRMCTADVLLDMGYEVVEAGSAEEALAELDRGLHPSLLVTDHLMPGMSGANLAREVITRDPGTAVIVVSGYTNVELDPALVRLSKPFRLNDLRECVVAATAARDSGFVIRDS</sequence>
<dbReference type="Gene3D" id="3.40.50.2300">
    <property type="match status" value="1"/>
</dbReference>
<dbReference type="InterPro" id="IPR011006">
    <property type="entry name" value="CheY-like_superfamily"/>
</dbReference>
<reference evidence="4 5" key="1">
    <citation type="submission" date="2011-01" db="EMBL/GenBank/DDBJ databases">
        <title>Complete sequence of Pseudoxanthomonas suwonensis 11-1.</title>
        <authorList>
            <consortium name="US DOE Joint Genome Institute"/>
            <person name="Lucas S."/>
            <person name="Copeland A."/>
            <person name="Lapidus A."/>
            <person name="Cheng J.-F."/>
            <person name="Goodwin L."/>
            <person name="Pitluck S."/>
            <person name="Teshima H."/>
            <person name="Detter J.C."/>
            <person name="Han C."/>
            <person name="Tapia R."/>
            <person name="Land M."/>
            <person name="Hauser L."/>
            <person name="Kyrpides N."/>
            <person name="Ivanova N."/>
            <person name="Ovchinnikova G."/>
            <person name="Siebers A.K."/>
            <person name="Allgaier M."/>
            <person name="Thelen M.P."/>
            <person name="Hugenholtz P."/>
            <person name="Gladden J."/>
            <person name="Woyke T."/>
        </authorList>
    </citation>
    <scope>NUCLEOTIDE SEQUENCE [LARGE SCALE GENOMIC DNA]</scope>
    <source>
        <strain evidence="5">11-1</strain>
    </source>
</reference>
<dbReference type="eggNOG" id="COG0784">
    <property type="taxonomic scope" value="Bacteria"/>
</dbReference>
<dbReference type="STRING" id="743721.Psesu_2681"/>
<dbReference type="PANTHER" id="PTHR44591">
    <property type="entry name" value="STRESS RESPONSE REGULATOR PROTEIN 1"/>
    <property type="match status" value="1"/>
</dbReference>
<dbReference type="PROSITE" id="PS50110">
    <property type="entry name" value="RESPONSE_REGULATORY"/>
    <property type="match status" value="1"/>
</dbReference>
<dbReference type="EMBL" id="CP002446">
    <property type="protein sequence ID" value="ADV28509.1"/>
    <property type="molecule type" value="Genomic_DNA"/>
</dbReference>
<dbReference type="HOGENOM" id="CLU_000445_69_8_6"/>
<dbReference type="Proteomes" id="UP000008632">
    <property type="component" value="Chromosome"/>
</dbReference>
<protein>
    <submittedName>
        <fullName evidence="4">Response regulator receiver protein</fullName>
    </submittedName>
</protein>
<dbReference type="KEGG" id="psu:Psesu_2681"/>
<dbReference type="PANTHER" id="PTHR44591:SF25">
    <property type="entry name" value="CHEMOTAXIS TWO-COMPONENT RESPONSE REGULATOR"/>
    <property type="match status" value="1"/>
</dbReference>
<name>E6WW18_PSEUU</name>
<keyword evidence="1 2" id="KW-0597">Phosphoprotein</keyword>
<gene>
    <name evidence="4" type="ordered locus">Psesu_2681</name>
</gene>